<dbReference type="EMBL" id="CAJVQB010031996">
    <property type="protein sequence ID" value="CAG8817711.1"/>
    <property type="molecule type" value="Genomic_DNA"/>
</dbReference>
<dbReference type="PANTHER" id="PTHR46954">
    <property type="entry name" value="C2H2-TYPE DOMAIN-CONTAINING PROTEIN"/>
    <property type="match status" value="1"/>
</dbReference>
<protein>
    <submittedName>
        <fullName evidence="1">34248_t:CDS:1</fullName>
    </submittedName>
</protein>
<dbReference type="PANTHER" id="PTHR46954:SF1">
    <property type="entry name" value="C2H2-TYPE DOMAIN-CONTAINING PROTEIN"/>
    <property type="match status" value="1"/>
</dbReference>
<keyword evidence="2" id="KW-1185">Reference proteome</keyword>
<dbReference type="Proteomes" id="UP000789901">
    <property type="component" value="Unassembled WGS sequence"/>
</dbReference>
<comment type="caution">
    <text evidence="1">The sequence shown here is derived from an EMBL/GenBank/DDBJ whole genome shotgun (WGS) entry which is preliminary data.</text>
</comment>
<name>A0ABN7W5I2_GIGMA</name>
<gene>
    <name evidence="1" type="ORF">GMARGA_LOCUS26873</name>
</gene>
<proteinExistence type="predicted"/>
<accession>A0ABN7W5I2</accession>
<organism evidence="1 2">
    <name type="scientific">Gigaspora margarita</name>
    <dbReference type="NCBI Taxonomy" id="4874"/>
    <lineage>
        <taxon>Eukaryota</taxon>
        <taxon>Fungi</taxon>
        <taxon>Fungi incertae sedis</taxon>
        <taxon>Mucoromycota</taxon>
        <taxon>Glomeromycotina</taxon>
        <taxon>Glomeromycetes</taxon>
        <taxon>Diversisporales</taxon>
        <taxon>Gigasporaceae</taxon>
        <taxon>Gigaspora</taxon>
    </lineage>
</organism>
<evidence type="ECO:0000313" key="1">
    <source>
        <dbReference type="EMBL" id="CAG8817711.1"/>
    </source>
</evidence>
<evidence type="ECO:0000313" key="2">
    <source>
        <dbReference type="Proteomes" id="UP000789901"/>
    </source>
</evidence>
<reference evidence="1 2" key="1">
    <citation type="submission" date="2021-06" db="EMBL/GenBank/DDBJ databases">
        <authorList>
            <person name="Kallberg Y."/>
            <person name="Tangrot J."/>
            <person name="Rosling A."/>
        </authorList>
    </citation>
    <scope>NUCLEOTIDE SEQUENCE [LARGE SCALE GENOMIC DNA]</scope>
    <source>
        <strain evidence="1 2">120-4 pot B 10/14</strain>
    </source>
</reference>
<sequence>MALLSEKLAGITLPVDNFGSHLDSQRKVLDEDLACRNFEFAGNYLYDIWKRDKIHGKPVPVEYIDQIRHLFAEFSTSCEYRAPDAALLLDQNNGFLPPIMKAKDQHYINPIHALQYYDKLKILIYNCYCLSILRELHQRLCCNIYSKYFPSLKYITNHRQNRHSSNSSNYGYPSQNLDVCNAAEDVLQLSPQVVIEWREIQSDVKWYIFNISKSN</sequence>